<accession>A0A8T0QB02</accession>
<evidence type="ECO:0000313" key="2">
    <source>
        <dbReference type="EMBL" id="KAG2570019.1"/>
    </source>
</evidence>
<keyword evidence="3" id="KW-1185">Reference proteome</keyword>
<feature type="region of interest" description="Disordered" evidence="1">
    <location>
        <begin position="1"/>
        <end position="71"/>
    </location>
</feature>
<dbReference type="Proteomes" id="UP000823388">
    <property type="component" value="Chromosome 7N"/>
</dbReference>
<dbReference type="AlphaFoldDB" id="A0A8T0QB02"/>
<dbReference type="EMBL" id="CM029050">
    <property type="protein sequence ID" value="KAG2570019.1"/>
    <property type="molecule type" value="Genomic_DNA"/>
</dbReference>
<gene>
    <name evidence="2" type="ORF">PVAP13_7NG414500</name>
</gene>
<feature type="compositionally biased region" description="Low complexity" evidence="1">
    <location>
        <begin position="14"/>
        <end position="61"/>
    </location>
</feature>
<proteinExistence type="predicted"/>
<name>A0A8T0QB02_PANVG</name>
<organism evidence="2 3">
    <name type="scientific">Panicum virgatum</name>
    <name type="common">Blackwell switchgrass</name>
    <dbReference type="NCBI Taxonomy" id="38727"/>
    <lineage>
        <taxon>Eukaryota</taxon>
        <taxon>Viridiplantae</taxon>
        <taxon>Streptophyta</taxon>
        <taxon>Embryophyta</taxon>
        <taxon>Tracheophyta</taxon>
        <taxon>Spermatophyta</taxon>
        <taxon>Magnoliopsida</taxon>
        <taxon>Liliopsida</taxon>
        <taxon>Poales</taxon>
        <taxon>Poaceae</taxon>
        <taxon>PACMAD clade</taxon>
        <taxon>Panicoideae</taxon>
        <taxon>Panicodae</taxon>
        <taxon>Paniceae</taxon>
        <taxon>Panicinae</taxon>
        <taxon>Panicum</taxon>
        <taxon>Panicum sect. Hiantes</taxon>
    </lineage>
</organism>
<evidence type="ECO:0000313" key="3">
    <source>
        <dbReference type="Proteomes" id="UP000823388"/>
    </source>
</evidence>
<sequence>MGTCVSKCYPSPPDSTSKSAAPAPAKEASPPPTTTTSSLSRGSTCNSSSSSSSSSAACSSSPPRPLGLVLLPDSSKSREWDVVVLDQCVSLSCSRLPGGFSRPGL</sequence>
<evidence type="ECO:0000256" key="1">
    <source>
        <dbReference type="SAM" id="MobiDB-lite"/>
    </source>
</evidence>
<reference evidence="2" key="1">
    <citation type="submission" date="2020-05" db="EMBL/GenBank/DDBJ databases">
        <title>WGS assembly of Panicum virgatum.</title>
        <authorList>
            <person name="Lovell J.T."/>
            <person name="Jenkins J."/>
            <person name="Shu S."/>
            <person name="Juenger T.E."/>
            <person name="Schmutz J."/>
        </authorList>
    </citation>
    <scope>NUCLEOTIDE SEQUENCE</scope>
    <source>
        <strain evidence="2">AP13</strain>
    </source>
</reference>
<protein>
    <submittedName>
        <fullName evidence="2">Uncharacterized protein</fullName>
    </submittedName>
</protein>
<comment type="caution">
    <text evidence="2">The sequence shown here is derived from an EMBL/GenBank/DDBJ whole genome shotgun (WGS) entry which is preliminary data.</text>
</comment>